<evidence type="ECO:0000256" key="1">
    <source>
        <dbReference type="SAM" id="Phobius"/>
    </source>
</evidence>
<sequence>MNTICFHEFKSLFKSFKTLAIIGIIFGSSYLLADVMGQFMQELGTGELGKNAYAAGLMILIVFFGLFFVSGLSHDTINREVSSRTMRFLVTKTSRTKIIIGKFMGISLFWTLCLFISFLLISSFSKEFLWLSFAESIIFITYSISLILLISVAFPRPAVTMFSGIILALLFPAVSFWAIATSNPLVSWVKFLSPYYYIYLGGSYILMPIAMTVLLLALSIFLFKRSDL</sequence>
<dbReference type="Proteomes" id="UP000279911">
    <property type="component" value="Unassembled WGS sequence"/>
</dbReference>
<organism evidence="2 3">
    <name type="scientific">Mesobacillus subterraneus</name>
    <dbReference type="NCBI Taxonomy" id="285983"/>
    <lineage>
        <taxon>Bacteria</taxon>
        <taxon>Bacillati</taxon>
        <taxon>Bacillota</taxon>
        <taxon>Bacilli</taxon>
        <taxon>Bacillales</taxon>
        <taxon>Bacillaceae</taxon>
        <taxon>Mesobacillus</taxon>
    </lineage>
</organism>
<gene>
    <name evidence="2" type="ORF">EJA10_05330</name>
</gene>
<feature type="transmembrane region" description="Helical" evidence="1">
    <location>
        <begin position="98"/>
        <end position="122"/>
    </location>
</feature>
<comment type="caution">
    <text evidence="2">The sequence shown here is derived from an EMBL/GenBank/DDBJ whole genome shotgun (WGS) entry which is preliminary data.</text>
</comment>
<evidence type="ECO:0000313" key="2">
    <source>
        <dbReference type="EMBL" id="RSD28504.1"/>
    </source>
</evidence>
<dbReference type="GO" id="GO:0140359">
    <property type="term" value="F:ABC-type transporter activity"/>
    <property type="evidence" value="ECO:0007669"/>
    <property type="project" value="InterPro"/>
</dbReference>
<feature type="transmembrane region" description="Helical" evidence="1">
    <location>
        <begin position="53"/>
        <end position="77"/>
    </location>
</feature>
<feature type="transmembrane region" description="Helical" evidence="1">
    <location>
        <begin position="196"/>
        <end position="223"/>
    </location>
</feature>
<dbReference type="RefSeq" id="WP_125478975.1">
    <property type="nucleotide sequence ID" value="NZ_RSFW01000007.1"/>
</dbReference>
<dbReference type="Pfam" id="PF12679">
    <property type="entry name" value="ABC2_membrane_2"/>
    <property type="match status" value="1"/>
</dbReference>
<dbReference type="OrthoDB" id="2580477at2"/>
<dbReference type="GO" id="GO:0005886">
    <property type="term" value="C:plasma membrane"/>
    <property type="evidence" value="ECO:0007669"/>
    <property type="project" value="UniProtKB-SubCell"/>
</dbReference>
<reference evidence="3" key="1">
    <citation type="submission" date="2018-12" db="EMBL/GenBank/DDBJ databases">
        <title>Bacillus chawlae sp. nov., Bacillus glennii sp. nov., and Bacillus saganii sp. nov. Isolated from the Vehicle Assembly Building at Kennedy Space Center where the Viking Spacecraft were Assembled.</title>
        <authorList>
            <person name="Seuylemezian A."/>
            <person name="Vaishampayan P."/>
        </authorList>
    </citation>
    <scope>NUCLEOTIDE SEQUENCE [LARGE SCALE GENOMIC DNA]</scope>
    <source>
        <strain evidence="3">DSM 13966</strain>
    </source>
</reference>
<feature type="transmembrane region" description="Helical" evidence="1">
    <location>
        <begin position="128"/>
        <end position="154"/>
    </location>
</feature>
<accession>A0A427TVT5</accession>
<dbReference type="EMBL" id="RSFW01000007">
    <property type="protein sequence ID" value="RSD28504.1"/>
    <property type="molecule type" value="Genomic_DNA"/>
</dbReference>
<keyword evidence="1" id="KW-0472">Membrane</keyword>
<keyword evidence="1" id="KW-0812">Transmembrane</keyword>
<evidence type="ECO:0008006" key="4">
    <source>
        <dbReference type="Google" id="ProtNLM"/>
    </source>
</evidence>
<feature type="transmembrane region" description="Helical" evidence="1">
    <location>
        <begin position="161"/>
        <end position="180"/>
    </location>
</feature>
<evidence type="ECO:0000313" key="3">
    <source>
        <dbReference type="Proteomes" id="UP000279911"/>
    </source>
</evidence>
<feature type="transmembrane region" description="Helical" evidence="1">
    <location>
        <begin position="12"/>
        <end position="33"/>
    </location>
</feature>
<protein>
    <recommendedName>
        <fullName evidence="4">ABC transporter permease</fullName>
    </recommendedName>
</protein>
<dbReference type="AlphaFoldDB" id="A0A427TVT5"/>
<proteinExistence type="predicted"/>
<name>A0A427TVT5_9BACI</name>
<keyword evidence="1" id="KW-1133">Transmembrane helix</keyword>